<evidence type="ECO:0000256" key="1">
    <source>
        <dbReference type="SAM" id="MobiDB-lite"/>
    </source>
</evidence>
<comment type="caution">
    <text evidence="2">The sequence shown here is derived from an EMBL/GenBank/DDBJ whole genome shotgun (WGS) entry which is preliminary data.</text>
</comment>
<protein>
    <submittedName>
        <fullName evidence="2">Uncharacterized protein</fullName>
    </submittedName>
</protein>
<dbReference type="EMBL" id="BGZK01000821">
    <property type="protein sequence ID" value="GBP61761.1"/>
    <property type="molecule type" value="Genomic_DNA"/>
</dbReference>
<dbReference type="AlphaFoldDB" id="A0A4C1XD01"/>
<organism evidence="2 3">
    <name type="scientific">Eumeta variegata</name>
    <name type="common">Bagworm moth</name>
    <name type="synonym">Eumeta japonica</name>
    <dbReference type="NCBI Taxonomy" id="151549"/>
    <lineage>
        <taxon>Eukaryota</taxon>
        <taxon>Metazoa</taxon>
        <taxon>Ecdysozoa</taxon>
        <taxon>Arthropoda</taxon>
        <taxon>Hexapoda</taxon>
        <taxon>Insecta</taxon>
        <taxon>Pterygota</taxon>
        <taxon>Neoptera</taxon>
        <taxon>Endopterygota</taxon>
        <taxon>Lepidoptera</taxon>
        <taxon>Glossata</taxon>
        <taxon>Ditrysia</taxon>
        <taxon>Tineoidea</taxon>
        <taxon>Psychidae</taxon>
        <taxon>Oiketicinae</taxon>
        <taxon>Eumeta</taxon>
    </lineage>
</organism>
<proteinExistence type="predicted"/>
<name>A0A4C1XD01_EUMVA</name>
<evidence type="ECO:0000313" key="2">
    <source>
        <dbReference type="EMBL" id="GBP61761.1"/>
    </source>
</evidence>
<reference evidence="2 3" key="1">
    <citation type="journal article" date="2019" name="Commun. Biol.">
        <title>The bagworm genome reveals a unique fibroin gene that provides high tensile strength.</title>
        <authorList>
            <person name="Kono N."/>
            <person name="Nakamura H."/>
            <person name="Ohtoshi R."/>
            <person name="Tomita M."/>
            <person name="Numata K."/>
            <person name="Arakawa K."/>
        </authorList>
    </citation>
    <scope>NUCLEOTIDE SEQUENCE [LARGE SCALE GENOMIC DNA]</scope>
</reference>
<accession>A0A4C1XD01</accession>
<gene>
    <name evidence="2" type="ORF">EVAR_31089_1</name>
</gene>
<sequence>MATKRRMKINGYVKSYGDDDATSETSPETSARASAARAALGRRAAAAPHSSMSADVSQLLCGLAIDIPMRSMTINKTGDRLRRRPRMLKFSFVIFSTRKWACESYICIASMESRPRHIRGLDLLTVRPCPVSSAPGSSLRWSVLVRRPPHPGLYVTTRLATLALVPPCPLRYGFTRTISTDL</sequence>
<keyword evidence="3" id="KW-1185">Reference proteome</keyword>
<feature type="region of interest" description="Disordered" evidence="1">
    <location>
        <begin position="16"/>
        <end position="35"/>
    </location>
</feature>
<evidence type="ECO:0000313" key="3">
    <source>
        <dbReference type="Proteomes" id="UP000299102"/>
    </source>
</evidence>
<dbReference type="Proteomes" id="UP000299102">
    <property type="component" value="Unassembled WGS sequence"/>
</dbReference>